<name>A0A804LI54_MAIZE</name>
<evidence type="ECO:0000256" key="4">
    <source>
        <dbReference type="ARBA" id="ARBA00023163"/>
    </source>
</evidence>
<dbReference type="InParanoid" id="A0A804LI54"/>
<feature type="region of interest" description="Disordered" evidence="6">
    <location>
        <begin position="112"/>
        <end position="163"/>
    </location>
</feature>
<dbReference type="GO" id="GO:0005634">
    <property type="term" value="C:nucleus"/>
    <property type="evidence" value="ECO:0007669"/>
    <property type="project" value="UniProtKB-SubCell"/>
</dbReference>
<evidence type="ECO:0000313" key="8">
    <source>
        <dbReference type="EnsemblPlants" id="Zm00001eb012680_P002"/>
    </source>
</evidence>
<evidence type="ECO:0000256" key="6">
    <source>
        <dbReference type="SAM" id="MobiDB-lite"/>
    </source>
</evidence>
<dbReference type="InterPro" id="IPR036638">
    <property type="entry name" value="HLH_DNA-bd_sf"/>
</dbReference>
<reference evidence="9" key="1">
    <citation type="submission" date="2015-12" db="EMBL/GenBank/DDBJ databases">
        <title>Update maize B73 reference genome by single molecule sequencing technologies.</title>
        <authorList>
            <consortium name="Maize Genome Sequencing Project"/>
            <person name="Ware D."/>
        </authorList>
    </citation>
    <scope>NUCLEOTIDE SEQUENCE [LARGE SCALE GENOMIC DNA]</scope>
    <source>
        <strain evidence="9">cv. B73</strain>
    </source>
</reference>
<dbReference type="InterPro" id="IPR045239">
    <property type="entry name" value="bHLH95_bHLH"/>
</dbReference>
<keyword evidence="5" id="KW-0539">Nucleus</keyword>
<dbReference type="CDD" id="cd11393">
    <property type="entry name" value="bHLH_AtbHLH_like"/>
    <property type="match status" value="1"/>
</dbReference>
<gene>
    <name evidence="8" type="primary">LOC100272342</name>
</gene>
<dbReference type="InterPro" id="IPR011598">
    <property type="entry name" value="bHLH_dom"/>
</dbReference>
<reference evidence="8" key="3">
    <citation type="submission" date="2021-05" db="UniProtKB">
        <authorList>
            <consortium name="EnsemblPlants"/>
        </authorList>
    </citation>
    <scope>IDENTIFICATION</scope>
    <source>
        <strain evidence="8">cv. B73</strain>
    </source>
</reference>
<dbReference type="PANTHER" id="PTHR16223:SF367">
    <property type="entry name" value="OS03G0279500 PROTEIN"/>
    <property type="match status" value="1"/>
</dbReference>
<evidence type="ECO:0000256" key="2">
    <source>
        <dbReference type="ARBA" id="ARBA00005510"/>
    </source>
</evidence>
<evidence type="ECO:0000256" key="5">
    <source>
        <dbReference type="ARBA" id="ARBA00023242"/>
    </source>
</evidence>
<evidence type="ECO:0000259" key="7">
    <source>
        <dbReference type="PROSITE" id="PS50888"/>
    </source>
</evidence>
<dbReference type="OrthoDB" id="1870356at2759"/>
<protein>
    <recommendedName>
        <fullName evidence="7">BHLH domain-containing protein</fullName>
    </recommendedName>
</protein>
<feature type="domain" description="BHLH" evidence="7">
    <location>
        <begin position="151"/>
        <end position="200"/>
    </location>
</feature>
<dbReference type="Gramene" id="Zm00001eb012680_T002">
    <property type="protein sequence ID" value="Zm00001eb012680_P002"/>
    <property type="gene ID" value="Zm00001eb012680"/>
</dbReference>
<keyword evidence="3" id="KW-0805">Transcription regulation</keyword>
<comment type="similarity">
    <text evidence="2">Belongs to the bHLH protein family.</text>
</comment>
<sequence length="319" mass="34119">MWNCSSLLLQYGDDYARCESSSSPAGAVGLDRILAAEYGRFDSLDLSPPPPLHGLQAQTLFAIHGSSENCLGIGANPIYSTEARPAFSQLSFTQPAADTAAHYSMKWTAAGETATGGGGSRLRGSKRLKTKTPATAQGPQHHGQRCSPKPTTSQSIKAPPCKRSQKLGDKITALQQLVSPYGKTDTASVLHEAATCIKHLHEQIQVSRWRIVLLLTQNGHATDARARGATDLQQVTVSLRPPRFAIHFSSLQILTASYPELSSPASQQDTGDEEGGATGLRRRGLCVASLSPAVVQLVSAEAALGNRDTEDHWRWLGTL</sequence>
<keyword evidence="9" id="KW-1185">Reference proteome</keyword>
<dbReference type="PROSITE" id="PS50888">
    <property type="entry name" value="BHLH"/>
    <property type="match status" value="1"/>
</dbReference>
<accession>A0A804LI54</accession>
<proteinExistence type="inferred from homology"/>
<comment type="subcellular location">
    <subcellularLocation>
        <location evidence="1">Nucleus</location>
    </subcellularLocation>
</comment>
<dbReference type="Proteomes" id="UP000007305">
    <property type="component" value="Chromosome 1"/>
</dbReference>
<dbReference type="GO" id="GO:0046983">
    <property type="term" value="F:protein dimerization activity"/>
    <property type="evidence" value="ECO:0007669"/>
    <property type="project" value="InterPro"/>
</dbReference>
<dbReference type="AlphaFoldDB" id="A0A804LI54"/>
<dbReference type="InterPro" id="IPR045843">
    <property type="entry name" value="IND-like"/>
</dbReference>
<dbReference type="SUPFAM" id="SSF47459">
    <property type="entry name" value="HLH, helix-loop-helix DNA-binding domain"/>
    <property type="match status" value="1"/>
</dbReference>
<dbReference type="EnsemblPlants" id="Zm00001eb012680_T002">
    <property type="protein sequence ID" value="Zm00001eb012680_P002"/>
    <property type="gene ID" value="Zm00001eb012680"/>
</dbReference>
<dbReference type="PANTHER" id="PTHR16223">
    <property type="entry name" value="TRANSCRIPTION FACTOR BHLH83-RELATED"/>
    <property type="match status" value="1"/>
</dbReference>
<dbReference type="GO" id="GO:0003700">
    <property type="term" value="F:DNA-binding transcription factor activity"/>
    <property type="evidence" value="ECO:0007669"/>
    <property type="project" value="InterPro"/>
</dbReference>
<evidence type="ECO:0000256" key="1">
    <source>
        <dbReference type="ARBA" id="ARBA00004123"/>
    </source>
</evidence>
<organism evidence="8 9">
    <name type="scientific">Zea mays</name>
    <name type="common">Maize</name>
    <dbReference type="NCBI Taxonomy" id="4577"/>
    <lineage>
        <taxon>Eukaryota</taxon>
        <taxon>Viridiplantae</taxon>
        <taxon>Streptophyta</taxon>
        <taxon>Embryophyta</taxon>
        <taxon>Tracheophyta</taxon>
        <taxon>Spermatophyta</taxon>
        <taxon>Magnoliopsida</taxon>
        <taxon>Liliopsida</taxon>
        <taxon>Poales</taxon>
        <taxon>Poaceae</taxon>
        <taxon>PACMAD clade</taxon>
        <taxon>Panicoideae</taxon>
        <taxon>Andropogonodae</taxon>
        <taxon>Andropogoneae</taxon>
        <taxon>Tripsacinae</taxon>
        <taxon>Zea</taxon>
    </lineage>
</organism>
<evidence type="ECO:0000313" key="9">
    <source>
        <dbReference type="Proteomes" id="UP000007305"/>
    </source>
</evidence>
<evidence type="ECO:0000256" key="3">
    <source>
        <dbReference type="ARBA" id="ARBA00023015"/>
    </source>
</evidence>
<keyword evidence="4" id="KW-0804">Transcription</keyword>
<reference evidence="8" key="2">
    <citation type="submission" date="2019-07" db="EMBL/GenBank/DDBJ databases">
        <authorList>
            <person name="Seetharam A."/>
            <person name="Woodhouse M."/>
            <person name="Cannon E."/>
        </authorList>
    </citation>
    <scope>NUCLEOTIDE SEQUENCE [LARGE SCALE GENOMIC DNA]</scope>
    <source>
        <strain evidence="8">cv. B73</strain>
    </source>
</reference>